<feature type="modified residue" description="4-aspartylphosphate" evidence="1">
    <location>
        <position position="53"/>
    </location>
</feature>
<dbReference type="InterPro" id="IPR001789">
    <property type="entry name" value="Sig_transdc_resp-reg_receiver"/>
</dbReference>
<dbReference type="Proteomes" id="UP000642180">
    <property type="component" value="Unassembled WGS sequence"/>
</dbReference>
<keyword evidence="1" id="KW-0597">Phosphoprotein</keyword>
<dbReference type="PROSITE" id="PS50110">
    <property type="entry name" value="RESPONSE_REGULATORY"/>
    <property type="match status" value="1"/>
</dbReference>
<accession>A0A8J3ASY7</accession>
<dbReference type="Pfam" id="PF00072">
    <property type="entry name" value="Response_reg"/>
    <property type="match status" value="1"/>
</dbReference>
<keyword evidence="4" id="KW-1185">Reference proteome</keyword>
<dbReference type="GO" id="GO:0000160">
    <property type="term" value="P:phosphorelay signal transduction system"/>
    <property type="evidence" value="ECO:0007669"/>
    <property type="project" value="InterPro"/>
</dbReference>
<reference evidence="4" key="1">
    <citation type="journal article" date="2019" name="Int. J. Syst. Evol. Microbiol.">
        <title>The Global Catalogue of Microorganisms (GCM) 10K type strain sequencing project: providing services to taxonomists for standard genome sequencing and annotation.</title>
        <authorList>
            <consortium name="The Broad Institute Genomics Platform"/>
            <consortium name="The Broad Institute Genome Sequencing Center for Infectious Disease"/>
            <person name="Wu L."/>
            <person name="Ma J."/>
        </authorList>
    </citation>
    <scope>NUCLEOTIDE SEQUENCE [LARGE SCALE GENOMIC DNA]</scope>
    <source>
        <strain evidence="4">CCM 2767</strain>
    </source>
</reference>
<evidence type="ECO:0000259" key="2">
    <source>
        <dbReference type="PROSITE" id="PS50110"/>
    </source>
</evidence>
<dbReference type="InterPro" id="IPR011006">
    <property type="entry name" value="CheY-like_superfamily"/>
</dbReference>
<dbReference type="Gene3D" id="3.40.50.2300">
    <property type="match status" value="1"/>
</dbReference>
<dbReference type="PANTHER" id="PTHR45566:SF1">
    <property type="entry name" value="HTH-TYPE TRANSCRIPTIONAL REGULATOR YHJB-RELATED"/>
    <property type="match status" value="1"/>
</dbReference>
<evidence type="ECO:0000313" key="3">
    <source>
        <dbReference type="EMBL" id="GGI20722.1"/>
    </source>
</evidence>
<evidence type="ECO:0000256" key="1">
    <source>
        <dbReference type="PROSITE-ProRule" id="PRU00169"/>
    </source>
</evidence>
<organism evidence="3 4">
    <name type="scientific">Oxalicibacterium faecigallinarum</name>
    <dbReference type="NCBI Taxonomy" id="573741"/>
    <lineage>
        <taxon>Bacteria</taxon>
        <taxon>Pseudomonadati</taxon>
        <taxon>Pseudomonadota</taxon>
        <taxon>Betaproteobacteria</taxon>
        <taxon>Burkholderiales</taxon>
        <taxon>Oxalobacteraceae</taxon>
        <taxon>Oxalicibacterium</taxon>
    </lineage>
</organism>
<dbReference type="RefSeq" id="WP_188381709.1">
    <property type="nucleotide sequence ID" value="NZ_BMDI01000002.1"/>
</dbReference>
<dbReference type="InterPro" id="IPR058245">
    <property type="entry name" value="NreC/VraR/RcsB-like_REC"/>
</dbReference>
<comment type="caution">
    <text evidence="3">The sequence shown here is derived from an EMBL/GenBank/DDBJ whole genome shotgun (WGS) entry which is preliminary data.</text>
</comment>
<feature type="domain" description="Response regulatory" evidence="2">
    <location>
        <begin position="2"/>
        <end position="118"/>
    </location>
</feature>
<dbReference type="AlphaFoldDB" id="A0A8J3ASY7"/>
<dbReference type="EMBL" id="BMDI01000002">
    <property type="protein sequence ID" value="GGI20722.1"/>
    <property type="molecule type" value="Genomic_DNA"/>
</dbReference>
<dbReference type="SMART" id="SM00448">
    <property type="entry name" value="REC"/>
    <property type="match status" value="1"/>
</dbReference>
<evidence type="ECO:0000313" key="4">
    <source>
        <dbReference type="Proteomes" id="UP000642180"/>
    </source>
</evidence>
<dbReference type="InterPro" id="IPR051015">
    <property type="entry name" value="EvgA-like"/>
</dbReference>
<dbReference type="PANTHER" id="PTHR45566">
    <property type="entry name" value="HTH-TYPE TRANSCRIPTIONAL REGULATOR YHJB-RELATED"/>
    <property type="match status" value="1"/>
</dbReference>
<dbReference type="SUPFAM" id="SSF52172">
    <property type="entry name" value="CheY-like"/>
    <property type="match status" value="1"/>
</dbReference>
<proteinExistence type="predicted"/>
<protein>
    <recommendedName>
        <fullName evidence="2">Response regulatory domain-containing protein</fullName>
    </recommendedName>
</protein>
<sequence length="132" mass="14778">MKIVLVEDSVIVRARLTLQLARIQGVQVVGHAASEDEAVDMVDRKRPDLVLMDIGLESGNGINALKRIRKSGNRTRVWILSNCSVPDYRELVRDQGVEHFFAKNSEIEQLMARVKDMHCITMPGSSYAESLA</sequence>
<name>A0A8J3ASY7_9BURK</name>
<dbReference type="CDD" id="cd17535">
    <property type="entry name" value="REC_NarL-like"/>
    <property type="match status" value="1"/>
</dbReference>
<gene>
    <name evidence="3" type="ORF">GCM10008066_25450</name>
</gene>